<dbReference type="Gene3D" id="3.40.50.720">
    <property type="entry name" value="NAD(P)-binding Rossmann-like Domain"/>
    <property type="match status" value="1"/>
</dbReference>
<evidence type="ECO:0000256" key="12">
    <source>
        <dbReference type="RuleBase" id="RU000363"/>
    </source>
</evidence>
<dbReference type="InterPro" id="IPR036291">
    <property type="entry name" value="NAD(P)-bd_dom_sf"/>
</dbReference>
<dbReference type="CDD" id="cd05339">
    <property type="entry name" value="17beta-HSDXI-like_SDR_c"/>
    <property type="match status" value="1"/>
</dbReference>
<evidence type="ECO:0000256" key="5">
    <source>
        <dbReference type="ARBA" id="ARBA00022989"/>
    </source>
</evidence>
<dbReference type="PROSITE" id="PS00061">
    <property type="entry name" value="ADH_SHORT"/>
    <property type="match status" value="1"/>
</dbReference>
<dbReference type="AlphaFoldDB" id="A0A9N9RRZ5"/>
<keyword evidence="5 13" id="KW-1133">Transmembrane helix</keyword>
<evidence type="ECO:0000256" key="11">
    <source>
        <dbReference type="ARBA" id="ARBA00082544"/>
    </source>
</evidence>
<sequence length="322" mass="36117">MESDSSSRLNRDTNSTPGAVLYNSVIIIVDLAFLLFKFWFRVFVELYYGLFGAEERNVANDVILITGTGHGIGKELALQYSALGATIVGWDINEAMNADTIKQIKSKGGKAFGYTVDVTNREKVLETASKVLTEVGDVTILINNAGIMPQHEMLKHSEKEIRMVFEINTVAHCWMFQAFLPRMIEKNRGHIVALSSIAGIVGFKNLVPYCGSKFAVRGMMEALCEELRLYSDGNSKIKFTTVYPYMVDTGLCKRVKIRFENFLKLLKPSEVAAAIVSAQRRGIVELTVPRYMFFLNSFLRNFPTTASAYVRDFFDSGIESDM</sequence>
<organism evidence="14 15">
    <name type="scientific">Chironomus riparius</name>
    <dbReference type="NCBI Taxonomy" id="315576"/>
    <lineage>
        <taxon>Eukaryota</taxon>
        <taxon>Metazoa</taxon>
        <taxon>Ecdysozoa</taxon>
        <taxon>Arthropoda</taxon>
        <taxon>Hexapoda</taxon>
        <taxon>Insecta</taxon>
        <taxon>Pterygota</taxon>
        <taxon>Neoptera</taxon>
        <taxon>Endopterygota</taxon>
        <taxon>Diptera</taxon>
        <taxon>Nematocera</taxon>
        <taxon>Chironomoidea</taxon>
        <taxon>Chironomidae</taxon>
        <taxon>Chironominae</taxon>
        <taxon>Chironomus</taxon>
    </lineage>
</organism>
<comment type="function">
    <text evidence="9">Catalyzes the reduction of all-trans-retinal to all-trans-retinol in the presence of NADPH.</text>
</comment>
<evidence type="ECO:0000256" key="6">
    <source>
        <dbReference type="ARBA" id="ARBA00023002"/>
    </source>
</evidence>
<evidence type="ECO:0000256" key="10">
    <source>
        <dbReference type="ARBA" id="ARBA00068717"/>
    </source>
</evidence>
<keyword evidence="4" id="KW-0521">NADP</keyword>
<comment type="similarity">
    <text evidence="2 12">Belongs to the short-chain dehydrogenases/reductases (SDR) family.</text>
</comment>
<evidence type="ECO:0000313" key="14">
    <source>
        <dbReference type="EMBL" id="CAG9801681.1"/>
    </source>
</evidence>
<dbReference type="PANTHER" id="PTHR24322:SF736">
    <property type="entry name" value="RETINOL DEHYDROGENASE 10"/>
    <property type="match status" value="1"/>
</dbReference>
<evidence type="ECO:0000256" key="7">
    <source>
        <dbReference type="ARBA" id="ARBA00023098"/>
    </source>
</evidence>
<evidence type="ECO:0000256" key="9">
    <source>
        <dbReference type="ARBA" id="ARBA00059620"/>
    </source>
</evidence>
<dbReference type="Pfam" id="PF00106">
    <property type="entry name" value="adh_short"/>
    <property type="match status" value="1"/>
</dbReference>
<dbReference type="Proteomes" id="UP001153620">
    <property type="component" value="Chromosome 2"/>
</dbReference>
<accession>A0A9N9RRZ5</accession>
<keyword evidence="6" id="KW-0560">Oxidoreductase</keyword>
<keyword evidence="7" id="KW-0443">Lipid metabolism</keyword>
<evidence type="ECO:0000256" key="8">
    <source>
        <dbReference type="ARBA" id="ARBA00023136"/>
    </source>
</evidence>
<dbReference type="GO" id="GO:0005811">
    <property type="term" value="C:lipid droplet"/>
    <property type="evidence" value="ECO:0007669"/>
    <property type="project" value="TreeGrafter"/>
</dbReference>
<name>A0A9N9RRZ5_9DIPT</name>
<dbReference type="PRINTS" id="PR00080">
    <property type="entry name" value="SDRFAMILY"/>
</dbReference>
<dbReference type="FunFam" id="3.40.50.720:FF:000131">
    <property type="entry name" value="Short-chain dehydrogenase/reductase 3"/>
    <property type="match status" value="1"/>
</dbReference>
<dbReference type="InterPro" id="IPR020904">
    <property type="entry name" value="Sc_DH/Rdtase_CS"/>
</dbReference>
<dbReference type="OrthoDB" id="5840532at2759"/>
<proteinExistence type="inferred from homology"/>
<evidence type="ECO:0000256" key="1">
    <source>
        <dbReference type="ARBA" id="ARBA00004141"/>
    </source>
</evidence>
<reference evidence="14" key="2">
    <citation type="submission" date="2022-10" db="EMBL/GenBank/DDBJ databases">
        <authorList>
            <consortium name="ENA_rothamsted_submissions"/>
            <consortium name="culmorum"/>
            <person name="King R."/>
        </authorList>
    </citation>
    <scope>NUCLEOTIDE SEQUENCE</scope>
</reference>
<dbReference type="PANTHER" id="PTHR24322">
    <property type="entry name" value="PKSB"/>
    <property type="match status" value="1"/>
</dbReference>
<reference evidence="14" key="1">
    <citation type="submission" date="2022-01" db="EMBL/GenBank/DDBJ databases">
        <authorList>
            <person name="King R."/>
        </authorList>
    </citation>
    <scope>NUCLEOTIDE SEQUENCE</scope>
</reference>
<dbReference type="EMBL" id="OU895878">
    <property type="protein sequence ID" value="CAG9801681.1"/>
    <property type="molecule type" value="Genomic_DNA"/>
</dbReference>
<evidence type="ECO:0000256" key="13">
    <source>
        <dbReference type="SAM" id="Phobius"/>
    </source>
</evidence>
<dbReference type="PRINTS" id="PR00081">
    <property type="entry name" value="GDHRDH"/>
</dbReference>
<keyword evidence="3 13" id="KW-0812">Transmembrane</keyword>
<feature type="transmembrane region" description="Helical" evidence="13">
    <location>
        <begin position="20"/>
        <end position="40"/>
    </location>
</feature>
<evidence type="ECO:0000256" key="4">
    <source>
        <dbReference type="ARBA" id="ARBA00022857"/>
    </source>
</evidence>
<evidence type="ECO:0000256" key="2">
    <source>
        <dbReference type="ARBA" id="ARBA00006484"/>
    </source>
</evidence>
<protein>
    <recommendedName>
        <fullName evidence="10">Short-chain dehydrogenase/reductase 3</fullName>
    </recommendedName>
    <alternativeName>
        <fullName evidence="11">Retinal short-chain dehydrogenase/reductase 1</fullName>
    </alternativeName>
</protein>
<dbReference type="GO" id="GO:0052650">
    <property type="term" value="F:all-trans-retinol dehydrogenase (NADP+) activity"/>
    <property type="evidence" value="ECO:0007669"/>
    <property type="project" value="UniProtKB-ARBA"/>
</dbReference>
<keyword evidence="15" id="KW-1185">Reference proteome</keyword>
<dbReference type="InterPro" id="IPR002347">
    <property type="entry name" value="SDR_fam"/>
</dbReference>
<evidence type="ECO:0000313" key="15">
    <source>
        <dbReference type="Proteomes" id="UP001153620"/>
    </source>
</evidence>
<dbReference type="GO" id="GO:0016020">
    <property type="term" value="C:membrane"/>
    <property type="evidence" value="ECO:0007669"/>
    <property type="project" value="UniProtKB-SubCell"/>
</dbReference>
<dbReference type="SUPFAM" id="SSF51735">
    <property type="entry name" value="NAD(P)-binding Rossmann-fold domains"/>
    <property type="match status" value="1"/>
</dbReference>
<evidence type="ECO:0000256" key="3">
    <source>
        <dbReference type="ARBA" id="ARBA00022692"/>
    </source>
</evidence>
<comment type="subcellular location">
    <subcellularLocation>
        <location evidence="1">Membrane</location>
        <topology evidence="1">Multi-pass membrane protein</topology>
    </subcellularLocation>
</comment>
<gene>
    <name evidence="14" type="ORF">CHIRRI_LOCUS4603</name>
</gene>
<keyword evidence="8 13" id="KW-0472">Membrane</keyword>